<evidence type="ECO:0000256" key="5">
    <source>
        <dbReference type="ARBA" id="ARBA00023163"/>
    </source>
</evidence>
<dbReference type="EMBL" id="JF805261">
    <property type="protein sequence ID" value="AEI30628.1"/>
    <property type="molecule type" value="Genomic_DNA"/>
</dbReference>
<dbReference type="GO" id="GO:0003677">
    <property type="term" value="F:DNA binding"/>
    <property type="evidence" value="ECO:0007669"/>
    <property type="project" value="UniProtKB-KW"/>
</dbReference>
<evidence type="ECO:0000256" key="4">
    <source>
        <dbReference type="ARBA" id="ARBA00023125"/>
    </source>
</evidence>
<organism evidence="8">
    <name type="scientific">uncultured microorganism</name>
    <dbReference type="NCBI Taxonomy" id="358574"/>
    <lineage>
        <taxon>unclassified sequences</taxon>
        <taxon>environmental samples</taxon>
    </lineage>
</organism>
<dbReference type="InterPro" id="IPR039425">
    <property type="entry name" value="RNA_pol_sigma-70-like"/>
</dbReference>
<gene>
    <name evidence="8" type="ORF">LDC_03639</name>
</gene>
<dbReference type="InterPro" id="IPR014284">
    <property type="entry name" value="RNA_pol_sigma-70_dom"/>
</dbReference>
<dbReference type="Pfam" id="PF04542">
    <property type="entry name" value="Sigma70_r2"/>
    <property type="match status" value="1"/>
</dbReference>
<name>F8UHX1_9ZZZZ</name>
<comment type="similarity">
    <text evidence="1">Belongs to the sigma-70 factor family. ECF subfamily.</text>
</comment>
<dbReference type="Gene3D" id="1.10.1740.10">
    <property type="match status" value="1"/>
</dbReference>
<accession>F8UHX1</accession>
<dbReference type="InterPro" id="IPR036388">
    <property type="entry name" value="WH-like_DNA-bd_sf"/>
</dbReference>
<evidence type="ECO:0000259" key="7">
    <source>
        <dbReference type="Pfam" id="PF08281"/>
    </source>
</evidence>
<dbReference type="InterPro" id="IPR013324">
    <property type="entry name" value="RNA_pol_sigma_r3/r4-like"/>
</dbReference>
<feature type="domain" description="RNA polymerase sigma factor 70 region 4 type 2" evidence="7">
    <location>
        <begin position="122"/>
        <end position="173"/>
    </location>
</feature>
<keyword evidence="4" id="KW-0238">DNA-binding</keyword>
<keyword evidence="2" id="KW-0805">Transcription regulation</keyword>
<dbReference type="PANTHER" id="PTHR43133">
    <property type="entry name" value="RNA POLYMERASE ECF-TYPE SIGMA FACTO"/>
    <property type="match status" value="1"/>
</dbReference>
<reference evidence="8" key="1">
    <citation type="submission" date="2011-04" db="EMBL/GenBank/DDBJ databases">
        <title>Taxonomic and functional metagenomic profiling of the microbial community in the anoxic sediment of a brackish shallow lake (Laguna de Carrizo Central Spain).</title>
        <authorList>
            <consortium name="CONSOLIDER consortium CSD2007-00005"/>
            <person name="Guazzaroni M.-E."/>
            <person name="Richter M."/>
            <person name="Garcia-Salamanca A."/>
            <person name="Yarza P."/>
            <person name="Ferrer M."/>
        </authorList>
    </citation>
    <scope>NUCLEOTIDE SEQUENCE</scope>
</reference>
<dbReference type="InterPro" id="IPR013325">
    <property type="entry name" value="RNA_pol_sigma_r2"/>
</dbReference>
<proteinExistence type="inferred from homology"/>
<evidence type="ECO:0000259" key="6">
    <source>
        <dbReference type="Pfam" id="PF04542"/>
    </source>
</evidence>
<evidence type="ECO:0000313" key="8">
    <source>
        <dbReference type="EMBL" id="AEI30628.1"/>
    </source>
</evidence>
<dbReference type="SUPFAM" id="SSF88946">
    <property type="entry name" value="Sigma2 domain of RNA polymerase sigma factors"/>
    <property type="match status" value="1"/>
</dbReference>
<dbReference type="PROSITE" id="PS01063">
    <property type="entry name" value="SIGMA70_ECF"/>
    <property type="match status" value="1"/>
</dbReference>
<dbReference type="NCBIfam" id="TIGR02937">
    <property type="entry name" value="sigma70-ECF"/>
    <property type="match status" value="1"/>
</dbReference>
<dbReference type="Gene3D" id="1.10.10.10">
    <property type="entry name" value="Winged helix-like DNA-binding domain superfamily/Winged helix DNA-binding domain"/>
    <property type="match status" value="1"/>
</dbReference>
<dbReference type="PANTHER" id="PTHR43133:SF51">
    <property type="entry name" value="RNA POLYMERASE SIGMA FACTOR"/>
    <property type="match status" value="1"/>
</dbReference>
<sequence length="183" mass="20457">MTGRPEPADAQLVLAVVVRDDREAFAQLVRRHQSMVRSVLRRLARGDHGLADDLAQETFLLAWRNIRAFRYDARFSTWLYRIALNAWLSHARKRREVLLDDPDDAPEPPPPAEGVPAADRIDLERALAGLPDGERAAIAACYYADLTHEEAAEALGIPLGTVKTHILRAKARLRAKLGEEAPR</sequence>
<evidence type="ECO:0000256" key="2">
    <source>
        <dbReference type="ARBA" id="ARBA00023015"/>
    </source>
</evidence>
<evidence type="ECO:0000256" key="1">
    <source>
        <dbReference type="ARBA" id="ARBA00010641"/>
    </source>
</evidence>
<dbReference type="InterPro" id="IPR013249">
    <property type="entry name" value="RNA_pol_sigma70_r4_t2"/>
</dbReference>
<keyword evidence="3" id="KW-0731">Sigma factor</keyword>
<protein>
    <submittedName>
        <fullName evidence="8">ECF subfamily RNA polymerase sigma-24 factor</fullName>
    </submittedName>
</protein>
<dbReference type="GO" id="GO:0016987">
    <property type="term" value="F:sigma factor activity"/>
    <property type="evidence" value="ECO:0007669"/>
    <property type="project" value="UniProtKB-KW"/>
</dbReference>
<keyword evidence="5" id="KW-0804">Transcription</keyword>
<dbReference type="Pfam" id="PF08281">
    <property type="entry name" value="Sigma70_r4_2"/>
    <property type="match status" value="1"/>
</dbReference>
<dbReference type="InterPro" id="IPR007627">
    <property type="entry name" value="RNA_pol_sigma70_r2"/>
</dbReference>
<evidence type="ECO:0000256" key="3">
    <source>
        <dbReference type="ARBA" id="ARBA00023082"/>
    </source>
</evidence>
<dbReference type="SUPFAM" id="SSF88659">
    <property type="entry name" value="Sigma3 and sigma4 domains of RNA polymerase sigma factors"/>
    <property type="match status" value="1"/>
</dbReference>
<dbReference type="GO" id="GO:0006352">
    <property type="term" value="P:DNA-templated transcription initiation"/>
    <property type="evidence" value="ECO:0007669"/>
    <property type="project" value="InterPro"/>
</dbReference>
<dbReference type="InterPro" id="IPR000838">
    <property type="entry name" value="RNA_pol_sigma70_ECF_CS"/>
</dbReference>
<feature type="domain" description="RNA polymerase sigma-70 region 2" evidence="6">
    <location>
        <begin position="28"/>
        <end position="95"/>
    </location>
</feature>
<dbReference type="AlphaFoldDB" id="F8UHX1"/>
<dbReference type="CDD" id="cd06171">
    <property type="entry name" value="Sigma70_r4"/>
    <property type="match status" value="1"/>
</dbReference>